<dbReference type="InterPro" id="IPR050189">
    <property type="entry name" value="MFS_Efflux_Transporters"/>
</dbReference>
<dbReference type="SUPFAM" id="SSF103473">
    <property type="entry name" value="MFS general substrate transporter"/>
    <property type="match status" value="1"/>
</dbReference>
<evidence type="ECO:0000313" key="8">
    <source>
        <dbReference type="EMBL" id="MFG6461704.1"/>
    </source>
</evidence>
<comment type="caution">
    <text evidence="8">The sequence shown here is derived from an EMBL/GenBank/DDBJ whole genome shotgun (WGS) entry which is preliminary data.</text>
</comment>
<keyword evidence="9" id="KW-1185">Reference proteome</keyword>
<dbReference type="Gene3D" id="1.20.1250.20">
    <property type="entry name" value="MFS general substrate transporter like domains"/>
    <property type="match status" value="1"/>
</dbReference>
<dbReference type="InterPro" id="IPR011701">
    <property type="entry name" value="MFS"/>
</dbReference>
<feature type="transmembrane region" description="Helical" evidence="6">
    <location>
        <begin position="75"/>
        <end position="94"/>
    </location>
</feature>
<feature type="transmembrane region" description="Helical" evidence="6">
    <location>
        <begin position="302"/>
        <end position="324"/>
    </location>
</feature>
<feature type="domain" description="Major facilitator superfamily (MFS) profile" evidence="7">
    <location>
        <begin position="8"/>
        <end position="386"/>
    </location>
</feature>
<evidence type="ECO:0000256" key="6">
    <source>
        <dbReference type="SAM" id="Phobius"/>
    </source>
</evidence>
<feature type="transmembrane region" description="Helical" evidence="6">
    <location>
        <begin position="100"/>
        <end position="122"/>
    </location>
</feature>
<accession>A0ABW7GIC6</accession>
<keyword evidence="2" id="KW-1003">Cell membrane</keyword>
<dbReference type="PANTHER" id="PTHR43124">
    <property type="entry name" value="PURINE EFFLUX PUMP PBUE"/>
    <property type="match status" value="1"/>
</dbReference>
<evidence type="ECO:0000256" key="5">
    <source>
        <dbReference type="ARBA" id="ARBA00023136"/>
    </source>
</evidence>
<evidence type="ECO:0000256" key="4">
    <source>
        <dbReference type="ARBA" id="ARBA00022989"/>
    </source>
</evidence>
<protein>
    <submittedName>
        <fullName evidence="8">MFS transporter</fullName>
    </submittedName>
</protein>
<organism evidence="8 9">
    <name type="scientific">Pelomonas lactea</name>
    <dbReference type="NCBI Taxonomy" id="3299030"/>
    <lineage>
        <taxon>Bacteria</taxon>
        <taxon>Pseudomonadati</taxon>
        <taxon>Pseudomonadota</taxon>
        <taxon>Betaproteobacteria</taxon>
        <taxon>Burkholderiales</taxon>
        <taxon>Sphaerotilaceae</taxon>
        <taxon>Roseateles</taxon>
    </lineage>
</organism>
<dbReference type="Proteomes" id="UP001606302">
    <property type="component" value="Unassembled WGS sequence"/>
</dbReference>
<dbReference type="PANTHER" id="PTHR43124:SF3">
    <property type="entry name" value="CHLORAMPHENICOL EFFLUX PUMP RV0191"/>
    <property type="match status" value="1"/>
</dbReference>
<evidence type="ECO:0000256" key="3">
    <source>
        <dbReference type="ARBA" id="ARBA00022692"/>
    </source>
</evidence>
<feature type="transmembrane region" description="Helical" evidence="6">
    <location>
        <begin position="275"/>
        <end position="296"/>
    </location>
</feature>
<dbReference type="RefSeq" id="WP_394510569.1">
    <property type="nucleotide sequence ID" value="NZ_JBIGHX010000003.1"/>
</dbReference>
<sequence>MQPSRARVVASLGSAQTLAWASSYYLPAMLAGPMSNDLGVARPTVFAAFSVALVVSALVGPHSGRRIDRWGGRPVLMATSVIFAVGLALLATATGPVSLFAAWVVLGLAMGSGLYEAAFASLVRLYGHEARGAITGITLVAGFASTVGWPLTAALEHGLGWRGACGAWALLHLTVGLPLNALLPRAERLALRPTGTGADAPEPPAPPLGVAALLAWVFAVTWFVSTALAAHLPNLLAGVGTAPGLVIAIGMLVGPAQVGGRLLEFGLLRRLHPLYSARMAALMHPLGAALLLLLGAPAATAFVLLHGAGNGILTIAKGTLPLALFGPTGYGHRQGLLMLPARLGQALAPWLFGLLLAALGPRALWVSAGLALSALTALLLIRTPSREDDKPLSTTLQEPA</sequence>
<name>A0ABW7GIC6_9BURK</name>
<keyword evidence="5 6" id="KW-0472">Membrane</keyword>
<keyword evidence="3 6" id="KW-0812">Transmembrane</keyword>
<feature type="transmembrane region" description="Helical" evidence="6">
    <location>
        <begin position="45"/>
        <end position="63"/>
    </location>
</feature>
<evidence type="ECO:0000256" key="2">
    <source>
        <dbReference type="ARBA" id="ARBA00022475"/>
    </source>
</evidence>
<feature type="transmembrane region" description="Helical" evidence="6">
    <location>
        <begin position="134"/>
        <end position="155"/>
    </location>
</feature>
<dbReference type="Pfam" id="PF07690">
    <property type="entry name" value="MFS_1"/>
    <property type="match status" value="1"/>
</dbReference>
<dbReference type="InterPro" id="IPR020846">
    <property type="entry name" value="MFS_dom"/>
</dbReference>
<dbReference type="PROSITE" id="PS50850">
    <property type="entry name" value="MFS"/>
    <property type="match status" value="1"/>
</dbReference>
<comment type="subcellular location">
    <subcellularLocation>
        <location evidence="1">Cell membrane</location>
        <topology evidence="1">Multi-pass membrane protein</topology>
    </subcellularLocation>
</comment>
<dbReference type="EMBL" id="JBIGHX010000003">
    <property type="protein sequence ID" value="MFG6461704.1"/>
    <property type="molecule type" value="Genomic_DNA"/>
</dbReference>
<dbReference type="InterPro" id="IPR036259">
    <property type="entry name" value="MFS_trans_sf"/>
</dbReference>
<feature type="transmembrane region" description="Helical" evidence="6">
    <location>
        <begin position="235"/>
        <end position="254"/>
    </location>
</feature>
<proteinExistence type="predicted"/>
<reference evidence="8 9" key="1">
    <citation type="submission" date="2024-08" db="EMBL/GenBank/DDBJ databases">
        <authorList>
            <person name="Lu H."/>
        </authorList>
    </citation>
    <scope>NUCLEOTIDE SEQUENCE [LARGE SCALE GENOMIC DNA]</scope>
    <source>
        <strain evidence="8 9">DXS20W</strain>
    </source>
</reference>
<gene>
    <name evidence="8" type="ORF">ACG04Q_08990</name>
</gene>
<evidence type="ECO:0000313" key="9">
    <source>
        <dbReference type="Proteomes" id="UP001606302"/>
    </source>
</evidence>
<evidence type="ECO:0000259" key="7">
    <source>
        <dbReference type="PROSITE" id="PS50850"/>
    </source>
</evidence>
<feature type="transmembrane region" description="Helical" evidence="6">
    <location>
        <begin position="336"/>
        <end position="357"/>
    </location>
</feature>
<feature type="transmembrane region" description="Helical" evidence="6">
    <location>
        <begin position="363"/>
        <end position="381"/>
    </location>
</feature>
<feature type="transmembrane region" description="Helical" evidence="6">
    <location>
        <begin position="208"/>
        <end position="229"/>
    </location>
</feature>
<keyword evidence="4 6" id="KW-1133">Transmembrane helix</keyword>
<evidence type="ECO:0000256" key="1">
    <source>
        <dbReference type="ARBA" id="ARBA00004651"/>
    </source>
</evidence>